<dbReference type="AlphaFoldDB" id="A0A6J7HLA8"/>
<evidence type="ECO:0000313" key="4">
    <source>
        <dbReference type="EMBL" id="CAB4554452.1"/>
    </source>
</evidence>
<evidence type="ECO:0000256" key="1">
    <source>
        <dbReference type="SAM" id="Phobius"/>
    </source>
</evidence>
<organism evidence="6">
    <name type="scientific">freshwater metagenome</name>
    <dbReference type="NCBI Taxonomy" id="449393"/>
    <lineage>
        <taxon>unclassified sequences</taxon>
        <taxon>metagenomes</taxon>
        <taxon>ecological metagenomes</taxon>
    </lineage>
</organism>
<dbReference type="InterPro" id="IPR005182">
    <property type="entry name" value="YdbS-like_PH"/>
</dbReference>
<dbReference type="PANTHER" id="PTHR37938:SF1">
    <property type="entry name" value="BLL0215 PROTEIN"/>
    <property type="match status" value="1"/>
</dbReference>
<sequence>MPFSPDNLHREEKIVLDLHPHWIMLAKGVVILVVAIIFGGWIQFGADLTGTLSSFASGVAALFVIGALLYFLQRWIAWISTNFVVTTDRCIYREGIISKRGIEIPLERINTVFFNQGIIDRMVGAGTLTIESAGEHGVQTFEDVRNPIGVQQELYQQMEDNENRKFDRVRSPATPVSAADEISKLAALRDDGHITQAEFESQKAVLLGQQPPPTV</sequence>
<dbReference type="EMBL" id="CAEZSF010000244">
    <property type="protein sequence ID" value="CAB4554452.1"/>
    <property type="molecule type" value="Genomic_DNA"/>
</dbReference>
<feature type="transmembrane region" description="Helical" evidence="1">
    <location>
        <begin position="54"/>
        <end position="72"/>
    </location>
</feature>
<gene>
    <name evidence="4" type="ORF">UFOPK1358_01827</name>
    <name evidence="5" type="ORF">UFOPK2766_00472</name>
    <name evidence="6" type="ORF">UFOPK3519_01895</name>
</gene>
<protein>
    <submittedName>
        <fullName evidence="6">Unannotated protein</fullName>
    </submittedName>
</protein>
<keyword evidence="1" id="KW-0472">Membrane</keyword>
<evidence type="ECO:0000313" key="6">
    <source>
        <dbReference type="EMBL" id="CAB4920322.1"/>
    </source>
</evidence>
<feature type="transmembrane region" description="Helical" evidence="1">
    <location>
        <begin position="21"/>
        <end position="42"/>
    </location>
</feature>
<dbReference type="EMBL" id="CAEZYU010000014">
    <property type="protein sequence ID" value="CAB4733378.1"/>
    <property type="molecule type" value="Genomic_DNA"/>
</dbReference>
<dbReference type="InterPro" id="IPR018649">
    <property type="entry name" value="SHOCT"/>
</dbReference>
<keyword evidence="1" id="KW-1133">Transmembrane helix</keyword>
<keyword evidence="1" id="KW-0812">Transmembrane</keyword>
<feature type="domain" description="YdbS-like PH" evidence="2">
    <location>
        <begin position="78"/>
        <end position="137"/>
    </location>
</feature>
<reference evidence="6" key="1">
    <citation type="submission" date="2020-05" db="EMBL/GenBank/DDBJ databases">
        <authorList>
            <person name="Chiriac C."/>
            <person name="Salcher M."/>
            <person name="Ghai R."/>
            <person name="Kavagutti S V."/>
        </authorList>
    </citation>
    <scope>NUCLEOTIDE SEQUENCE</scope>
</reference>
<evidence type="ECO:0000259" key="2">
    <source>
        <dbReference type="Pfam" id="PF03703"/>
    </source>
</evidence>
<accession>A0A6J7HLA8</accession>
<dbReference type="Pfam" id="PF03703">
    <property type="entry name" value="bPH_2"/>
    <property type="match status" value="1"/>
</dbReference>
<evidence type="ECO:0000313" key="5">
    <source>
        <dbReference type="EMBL" id="CAB4733378.1"/>
    </source>
</evidence>
<dbReference type="EMBL" id="CAFBMG010000233">
    <property type="protein sequence ID" value="CAB4920322.1"/>
    <property type="molecule type" value="Genomic_DNA"/>
</dbReference>
<name>A0A6J7HLA8_9ZZZZ</name>
<feature type="domain" description="SHOCT" evidence="3">
    <location>
        <begin position="180"/>
        <end position="207"/>
    </location>
</feature>
<proteinExistence type="predicted"/>
<dbReference type="PANTHER" id="PTHR37938">
    <property type="entry name" value="BLL0215 PROTEIN"/>
    <property type="match status" value="1"/>
</dbReference>
<dbReference type="Pfam" id="PF09851">
    <property type="entry name" value="SHOCT"/>
    <property type="match status" value="1"/>
</dbReference>
<evidence type="ECO:0000259" key="3">
    <source>
        <dbReference type="Pfam" id="PF09851"/>
    </source>
</evidence>